<comment type="similarity">
    <text evidence="2 5">Belongs to the acyl-CoA dehydrogenase family.</text>
</comment>
<dbReference type="InterPro" id="IPR037069">
    <property type="entry name" value="AcylCoA_DH/ox_N_sf"/>
</dbReference>
<dbReference type="InterPro" id="IPR046373">
    <property type="entry name" value="Acyl-CoA_Oxase/DH_mid-dom_sf"/>
</dbReference>
<dbReference type="Pfam" id="PF00441">
    <property type="entry name" value="Acyl-CoA_dh_1"/>
    <property type="match status" value="1"/>
</dbReference>
<dbReference type="Proteomes" id="UP001595604">
    <property type="component" value="Unassembled WGS sequence"/>
</dbReference>
<comment type="caution">
    <text evidence="9">The sequence shown here is derived from an EMBL/GenBank/DDBJ whole genome shotgun (WGS) entry which is preliminary data.</text>
</comment>
<dbReference type="InterPro" id="IPR036250">
    <property type="entry name" value="AcylCo_DH-like_C"/>
</dbReference>
<evidence type="ECO:0000256" key="3">
    <source>
        <dbReference type="ARBA" id="ARBA00022630"/>
    </source>
</evidence>
<dbReference type="InterPro" id="IPR006091">
    <property type="entry name" value="Acyl-CoA_Oxase/DH_mid-dom"/>
</dbReference>
<reference evidence="10" key="1">
    <citation type="journal article" date="2019" name="Int. J. Syst. Evol. Microbiol.">
        <title>The Global Catalogue of Microorganisms (GCM) 10K type strain sequencing project: providing services to taxonomists for standard genome sequencing and annotation.</title>
        <authorList>
            <consortium name="The Broad Institute Genomics Platform"/>
            <consortium name="The Broad Institute Genome Sequencing Center for Infectious Disease"/>
            <person name="Wu L."/>
            <person name="Ma J."/>
        </authorList>
    </citation>
    <scope>NUCLEOTIDE SEQUENCE [LARGE SCALE GENOMIC DNA]</scope>
    <source>
        <strain evidence="10">KCTC 42984</strain>
    </source>
</reference>
<dbReference type="Gene3D" id="1.20.140.10">
    <property type="entry name" value="Butyryl-CoA Dehydrogenase, subunit A, domain 3"/>
    <property type="match status" value="1"/>
</dbReference>
<accession>A0ABV7IN85</accession>
<proteinExistence type="inferred from homology"/>
<dbReference type="InterPro" id="IPR013786">
    <property type="entry name" value="AcylCoA_DH/ox_N"/>
</dbReference>
<protein>
    <submittedName>
        <fullName evidence="9">Acyl-CoA dehydrogenase family protein</fullName>
        <ecNumber evidence="9">1.-.-.-</ecNumber>
    </submittedName>
</protein>
<dbReference type="SUPFAM" id="SSF47203">
    <property type="entry name" value="Acyl-CoA dehydrogenase C-terminal domain-like"/>
    <property type="match status" value="1"/>
</dbReference>
<keyword evidence="3 5" id="KW-0285">Flavoprotein</keyword>
<keyword evidence="5 9" id="KW-0560">Oxidoreductase</keyword>
<evidence type="ECO:0000259" key="7">
    <source>
        <dbReference type="Pfam" id="PF02770"/>
    </source>
</evidence>
<evidence type="ECO:0000256" key="4">
    <source>
        <dbReference type="ARBA" id="ARBA00022827"/>
    </source>
</evidence>
<dbReference type="EC" id="1.-.-.-" evidence="9"/>
<dbReference type="RefSeq" id="WP_379509439.1">
    <property type="nucleotide sequence ID" value="NZ_JBHRTQ010000007.1"/>
</dbReference>
<evidence type="ECO:0000259" key="6">
    <source>
        <dbReference type="Pfam" id="PF00441"/>
    </source>
</evidence>
<comment type="cofactor">
    <cofactor evidence="1 5">
        <name>FAD</name>
        <dbReference type="ChEBI" id="CHEBI:57692"/>
    </cofactor>
</comment>
<keyword evidence="10" id="KW-1185">Reference proteome</keyword>
<name>A0ABV7IN85_9SPHN</name>
<sequence>MADIFPRAPRWMDEDLVMFDEAVRRFALDKLTPERLAAWDEAGIVDLSGWRDAVQAGLLGLSIGTEWGGAGGDFRHEAVLIRRLILARADGFGIPLHNAICAPYIEKYGTEAQKHQWLPRMVSGELIGAIAMTEPGTGSDLQGIRTTAKPVAGGYVISGQKTFISNGQNANLVLVVARTATDAGSRNLSLFAVETGQAEGFRRGRNLDKVGCDMADTSELFFDDVFVPEGALLGGVEGQGMAMLMRELPKERLIIAVESLAVMEAALATTLDHVRERKAFGQRLLDFQNTQFRLAECQTEATIARAFVDDCIARQVAGELDATTASMAKYWVSERAQVLVDTCQQLFGGYGYMNEYPIARLYRDVRVKRIYGGTTEIMKLLIARSLDA</sequence>
<feature type="domain" description="Acyl-CoA oxidase/dehydrogenase middle" evidence="7">
    <location>
        <begin position="129"/>
        <end position="225"/>
    </location>
</feature>
<evidence type="ECO:0000256" key="2">
    <source>
        <dbReference type="ARBA" id="ARBA00009347"/>
    </source>
</evidence>
<feature type="domain" description="Acyl-CoA dehydrogenase/oxidase N-terminal" evidence="8">
    <location>
        <begin position="14"/>
        <end position="125"/>
    </location>
</feature>
<evidence type="ECO:0000313" key="10">
    <source>
        <dbReference type="Proteomes" id="UP001595604"/>
    </source>
</evidence>
<feature type="domain" description="Acyl-CoA dehydrogenase/oxidase C-terminal" evidence="6">
    <location>
        <begin position="238"/>
        <end position="386"/>
    </location>
</feature>
<dbReference type="InterPro" id="IPR009100">
    <property type="entry name" value="AcylCoA_DH/oxidase_NM_dom_sf"/>
</dbReference>
<dbReference type="Gene3D" id="2.40.110.10">
    <property type="entry name" value="Butyryl-CoA Dehydrogenase, subunit A, domain 2"/>
    <property type="match status" value="1"/>
</dbReference>
<gene>
    <name evidence="9" type="ORF">ACFOD9_07375</name>
</gene>
<evidence type="ECO:0000259" key="8">
    <source>
        <dbReference type="Pfam" id="PF02771"/>
    </source>
</evidence>
<keyword evidence="4 5" id="KW-0274">FAD</keyword>
<dbReference type="InterPro" id="IPR006089">
    <property type="entry name" value="Acyl-CoA_DH_CS"/>
</dbReference>
<dbReference type="Pfam" id="PF02771">
    <property type="entry name" value="Acyl-CoA_dh_N"/>
    <property type="match status" value="1"/>
</dbReference>
<organism evidence="9 10">
    <name type="scientific">Novosphingobium bradum</name>
    <dbReference type="NCBI Taxonomy" id="1737444"/>
    <lineage>
        <taxon>Bacteria</taxon>
        <taxon>Pseudomonadati</taxon>
        <taxon>Pseudomonadota</taxon>
        <taxon>Alphaproteobacteria</taxon>
        <taxon>Sphingomonadales</taxon>
        <taxon>Sphingomonadaceae</taxon>
        <taxon>Novosphingobium</taxon>
    </lineage>
</organism>
<evidence type="ECO:0000256" key="5">
    <source>
        <dbReference type="RuleBase" id="RU362125"/>
    </source>
</evidence>
<dbReference type="SUPFAM" id="SSF56645">
    <property type="entry name" value="Acyl-CoA dehydrogenase NM domain-like"/>
    <property type="match status" value="1"/>
</dbReference>
<dbReference type="PANTHER" id="PTHR43884">
    <property type="entry name" value="ACYL-COA DEHYDROGENASE"/>
    <property type="match status" value="1"/>
</dbReference>
<dbReference type="Pfam" id="PF02770">
    <property type="entry name" value="Acyl-CoA_dh_M"/>
    <property type="match status" value="1"/>
</dbReference>
<dbReference type="PANTHER" id="PTHR43884:SF12">
    <property type="entry name" value="ISOVALERYL-COA DEHYDROGENASE, MITOCHONDRIAL-RELATED"/>
    <property type="match status" value="1"/>
</dbReference>
<dbReference type="PROSITE" id="PS00073">
    <property type="entry name" value="ACYL_COA_DH_2"/>
    <property type="match status" value="1"/>
</dbReference>
<dbReference type="InterPro" id="IPR009075">
    <property type="entry name" value="AcylCo_DH/oxidase_C"/>
</dbReference>
<evidence type="ECO:0000313" key="9">
    <source>
        <dbReference type="EMBL" id="MFC3174065.1"/>
    </source>
</evidence>
<dbReference type="EMBL" id="JBHRTQ010000007">
    <property type="protein sequence ID" value="MFC3174065.1"/>
    <property type="molecule type" value="Genomic_DNA"/>
</dbReference>
<dbReference type="Gene3D" id="1.10.540.10">
    <property type="entry name" value="Acyl-CoA dehydrogenase/oxidase, N-terminal domain"/>
    <property type="match status" value="1"/>
</dbReference>
<evidence type="ECO:0000256" key="1">
    <source>
        <dbReference type="ARBA" id="ARBA00001974"/>
    </source>
</evidence>
<dbReference type="GO" id="GO:0016491">
    <property type="term" value="F:oxidoreductase activity"/>
    <property type="evidence" value="ECO:0007669"/>
    <property type="project" value="UniProtKB-KW"/>
</dbReference>